<evidence type="ECO:0000256" key="1">
    <source>
        <dbReference type="ARBA" id="ARBA00023163"/>
    </source>
</evidence>
<comment type="caution">
    <text evidence="3">The sequence shown here is derived from an EMBL/GenBank/DDBJ whole genome shotgun (WGS) entry which is preliminary data.</text>
</comment>
<dbReference type="NCBIfam" id="NF045964">
    <property type="entry name" value="RNAP_delt_plasma"/>
    <property type="match status" value="1"/>
</dbReference>
<dbReference type="AlphaFoldDB" id="A0A953T9I0"/>
<dbReference type="InterPro" id="IPR038087">
    <property type="entry name" value="RNAP_delta_N_dom_sf"/>
</dbReference>
<evidence type="ECO:0000313" key="4">
    <source>
        <dbReference type="Proteomes" id="UP000772186"/>
    </source>
</evidence>
<keyword evidence="4" id="KW-1185">Reference proteome</keyword>
<name>A0A953T9I0_9MOLU</name>
<sequence>MSTMLDVTIAYLLEKCANNNYLEFDTIFDEVETHFVEKWKKEALDKGLTYDQIRINKIGELYRLLSVDSRFVRNSKGLWTTREGFE</sequence>
<dbReference type="EMBL" id="JAIQBY010000004">
    <property type="protein sequence ID" value="MBZ4195284.1"/>
    <property type="molecule type" value="Genomic_DNA"/>
</dbReference>
<dbReference type="Proteomes" id="UP000772186">
    <property type="component" value="Unassembled WGS sequence"/>
</dbReference>
<dbReference type="Gene3D" id="1.10.10.1250">
    <property type="entry name" value="RNA polymerase, subunit delta, N-terminal domain"/>
    <property type="match status" value="1"/>
</dbReference>
<accession>A0A953T9I0</accession>
<dbReference type="RefSeq" id="WP_205517431.1">
    <property type="nucleotide sequence ID" value="NZ_CP070479.1"/>
</dbReference>
<reference evidence="3 4" key="1">
    <citation type="submission" date="2021-09" db="EMBL/GenBank/DDBJ databases">
        <title>WGS of Mycoplasma sp. Zaradi2 strains.</title>
        <authorList>
            <person name="Spergser J."/>
        </authorList>
    </citation>
    <scope>NUCLEOTIDE SEQUENCE [LARGE SCALE GENOMIC DNA]</scope>
    <source>
        <strain evidence="3 4">1331</strain>
    </source>
</reference>
<feature type="domain" description="HTH HARE-type" evidence="2">
    <location>
        <begin position="2"/>
        <end position="84"/>
    </location>
</feature>
<dbReference type="GO" id="GO:0006355">
    <property type="term" value="P:regulation of DNA-templated transcription"/>
    <property type="evidence" value="ECO:0007669"/>
    <property type="project" value="InterPro"/>
</dbReference>
<evidence type="ECO:0000259" key="2">
    <source>
        <dbReference type="PROSITE" id="PS51913"/>
    </source>
</evidence>
<proteinExistence type="predicted"/>
<keyword evidence="1" id="KW-0804">Transcription</keyword>
<gene>
    <name evidence="3" type="ORF">LAD73_00920</name>
</gene>
<dbReference type="PROSITE" id="PS51913">
    <property type="entry name" value="HTH_HARE"/>
    <property type="match status" value="1"/>
</dbReference>
<evidence type="ECO:0000313" key="3">
    <source>
        <dbReference type="EMBL" id="MBZ4195284.1"/>
    </source>
</evidence>
<dbReference type="InterPro" id="IPR007759">
    <property type="entry name" value="Asxl_HARE-HTH"/>
</dbReference>
<protein>
    <recommendedName>
        <fullName evidence="2">HTH HARE-type domain-containing protein</fullName>
    </recommendedName>
</protein>
<organism evidence="3 4">
    <name type="scientific">Mycoplasma tauri</name>
    <dbReference type="NCBI Taxonomy" id="547987"/>
    <lineage>
        <taxon>Bacteria</taxon>
        <taxon>Bacillati</taxon>
        <taxon>Mycoplasmatota</taxon>
        <taxon>Mollicutes</taxon>
        <taxon>Mycoplasmataceae</taxon>
        <taxon>Mycoplasma</taxon>
    </lineage>
</organism>